<dbReference type="STRING" id="37916.MCHLDSM_07090"/>
<dbReference type="Proteomes" id="UP000036513">
    <property type="component" value="Unassembled WGS sequence"/>
</dbReference>
<name>A0A0J6VDV6_9MYCO</name>
<proteinExistence type="predicted"/>
<dbReference type="PATRIC" id="fig|37916.4.peg.7109"/>
<gene>
    <name evidence="1" type="ORF">MCHLDSM_07090</name>
</gene>
<sequence>MAVVTTALPGISVSVQQDSAETSNAIRSDLERVLEIGARVVAMPDHHAEPDSDLAADEARFPDIWAATVARRGLVYAVENVEAACTLVLNHPWTTPQFALLRAAYESAGAAVWLLEPDHVDTRLARLIWQHRESWRYSAKAHSGTPLDDGGEHEERQRWSDDAAASLGIDIAAGRSGGFEKLIESIDDLPGHPESLLTAWRICSGVSHARTWALNTVTTEVDSKPLYEHGRMSARIPDTGLFITDLGVARRVVQQAWCLYRIRTAARPHGMTLALEIRDRAGNVVQEERQ</sequence>
<dbReference type="RefSeq" id="WP_048473954.1">
    <property type="nucleotide sequence ID" value="NZ_JYNL01000069.1"/>
</dbReference>
<dbReference type="AlphaFoldDB" id="A0A0J6VDV6"/>
<evidence type="ECO:0000313" key="1">
    <source>
        <dbReference type="EMBL" id="KMO67837.1"/>
    </source>
</evidence>
<evidence type="ECO:0000313" key="2">
    <source>
        <dbReference type="Proteomes" id="UP000036513"/>
    </source>
</evidence>
<comment type="caution">
    <text evidence="1">The sequence shown here is derived from an EMBL/GenBank/DDBJ whole genome shotgun (WGS) entry which is preliminary data.</text>
</comment>
<reference evidence="1 2" key="1">
    <citation type="journal article" date="2015" name="Genome Biol. Evol.">
        <title>Characterization of Three Mycobacterium spp. with Potential Use in Bioremediation by Genome Sequencing and Comparative Genomics.</title>
        <authorList>
            <person name="Das S."/>
            <person name="Pettersson B.M."/>
            <person name="Behra P.R."/>
            <person name="Ramesh M."/>
            <person name="Dasgupta S."/>
            <person name="Bhattacharya A."/>
            <person name="Kirsebom L.A."/>
        </authorList>
    </citation>
    <scope>NUCLEOTIDE SEQUENCE [LARGE SCALE GENOMIC DNA]</scope>
    <source>
        <strain evidence="1 2">DSM 43826</strain>
    </source>
</reference>
<dbReference type="EMBL" id="JYNL01000069">
    <property type="protein sequence ID" value="KMO67837.1"/>
    <property type="molecule type" value="Genomic_DNA"/>
</dbReference>
<keyword evidence="2" id="KW-1185">Reference proteome</keyword>
<accession>A0A0J6VDV6</accession>
<organism evidence="1 2">
    <name type="scientific">Mycolicibacterium chlorophenolicum</name>
    <dbReference type="NCBI Taxonomy" id="37916"/>
    <lineage>
        <taxon>Bacteria</taxon>
        <taxon>Bacillati</taxon>
        <taxon>Actinomycetota</taxon>
        <taxon>Actinomycetes</taxon>
        <taxon>Mycobacteriales</taxon>
        <taxon>Mycobacteriaceae</taxon>
        <taxon>Mycolicibacterium</taxon>
    </lineage>
</organism>
<protein>
    <submittedName>
        <fullName evidence="1">Uncharacterized protein</fullName>
    </submittedName>
</protein>